<feature type="compositionally biased region" description="Low complexity" evidence="6">
    <location>
        <begin position="301"/>
        <end position="314"/>
    </location>
</feature>
<feature type="compositionally biased region" description="Basic and acidic residues" evidence="6">
    <location>
        <begin position="620"/>
        <end position="649"/>
    </location>
</feature>
<feature type="compositionally biased region" description="Basic and acidic residues" evidence="6">
    <location>
        <begin position="506"/>
        <end position="563"/>
    </location>
</feature>
<dbReference type="PANTHER" id="PTHR15073:SF5">
    <property type="entry name" value="MAP7 DOMAIN-CONTAINING PROTEIN 3"/>
    <property type="match status" value="1"/>
</dbReference>
<feature type="compositionally biased region" description="Low complexity" evidence="6">
    <location>
        <begin position="375"/>
        <end position="392"/>
    </location>
</feature>
<dbReference type="InterPro" id="IPR008604">
    <property type="entry name" value="MAP7_fam"/>
</dbReference>
<dbReference type="Ensembl" id="ENSCCRT00015009912.1">
    <property type="protein sequence ID" value="ENSCCRP00015009550.1"/>
    <property type="gene ID" value="ENSCCRG00015004611.1"/>
</dbReference>
<keyword evidence="3" id="KW-0963">Cytoplasm</keyword>
<proteinExistence type="inferred from homology"/>
<feature type="compositionally biased region" description="Polar residues" evidence="6">
    <location>
        <begin position="347"/>
        <end position="361"/>
    </location>
</feature>
<feature type="compositionally biased region" description="Polar residues" evidence="6">
    <location>
        <begin position="174"/>
        <end position="192"/>
    </location>
</feature>
<evidence type="ECO:0000313" key="7">
    <source>
        <dbReference type="Ensembl" id="ENSCCRP00015009550.1"/>
    </source>
</evidence>
<evidence type="ECO:0000256" key="5">
    <source>
        <dbReference type="ARBA" id="ARBA00023212"/>
    </source>
</evidence>
<feature type="compositionally biased region" description="Low complexity" evidence="6">
    <location>
        <begin position="465"/>
        <end position="475"/>
    </location>
</feature>
<evidence type="ECO:0000256" key="6">
    <source>
        <dbReference type="SAM" id="MobiDB-lite"/>
    </source>
</evidence>
<feature type="compositionally biased region" description="Basic and acidic residues" evidence="6">
    <location>
        <begin position="268"/>
        <end position="280"/>
    </location>
</feature>
<protein>
    <submittedName>
        <fullName evidence="7">MAP7 domain containing 3</fullName>
    </submittedName>
</protein>
<keyword evidence="5" id="KW-0206">Cytoskeleton</keyword>
<feature type="compositionally biased region" description="Basic and acidic residues" evidence="6">
    <location>
        <begin position="47"/>
        <end position="133"/>
    </location>
</feature>
<dbReference type="AlphaFoldDB" id="A0A8C1SKT1"/>
<reference evidence="7" key="1">
    <citation type="submission" date="2025-08" db="UniProtKB">
        <authorList>
            <consortium name="Ensembl"/>
        </authorList>
    </citation>
    <scope>IDENTIFICATION</scope>
</reference>
<dbReference type="GO" id="GO:0000226">
    <property type="term" value="P:microtubule cytoskeleton organization"/>
    <property type="evidence" value="ECO:0007669"/>
    <property type="project" value="InterPro"/>
</dbReference>
<feature type="compositionally biased region" description="Pro residues" evidence="6">
    <location>
        <begin position="422"/>
        <end position="437"/>
    </location>
</feature>
<dbReference type="PANTHER" id="PTHR15073">
    <property type="entry name" value="MICROTUBULE-ASSOCIATED PROTEIN"/>
    <property type="match status" value="1"/>
</dbReference>
<feature type="region of interest" description="Disordered" evidence="6">
    <location>
        <begin position="47"/>
        <end position="726"/>
    </location>
</feature>
<feature type="compositionally biased region" description="Basic and acidic residues" evidence="6">
    <location>
        <begin position="571"/>
        <end position="613"/>
    </location>
</feature>
<evidence type="ECO:0000256" key="3">
    <source>
        <dbReference type="ARBA" id="ARBA00022490"/>
    </source>
</evidence>
<sequence>QAQAEERRSQAGNSPTPPAPASTMKSQIKPVIDGAALRIDDKLRVAKERREEQEKQHAARETQLLERERKARQQVERQMEEKQKKLEEQRRKEEQRRAAVEEKRKQKLEEEKEHYEAVMRRTLERSQRVEQRQKRWSWGGLSDSDNKNGQSDSGSTSTLIAIVISPASPASKPPRNQTSQDKRSSSTTNLKQADSVISKRLSSSSATLLNSPDKSAKRRSSSLNRLPSNVPQASKEVHKQPQLEKTGPILKKRSSSLSRVGAKTQHTTKPEKSTADESARRSLAAPVDSSVLTRLLTPTQASLARSKSAAALSAEGGDTQASASPMQPSARGPLRSRSSDRKKGPPTSVSADAISSMTQQKGETEKRFTSPVGKRPASPSSSHRSPSPSPAANTTTRAPSPGAAKQSLRFRPPSPISLKQRPPSPQPSATSKPPPIQKPALTPTGPPTLRKRDSKPKDMSPMMPVTPQSPETSTPSPTPSPKTKEESSSKAVAGTNSAAEASKILAENRRLAREQKEKEEQLRIQKEEEERLRKEEEKRLAEEERLRRIEEEKRLAEERKREEEEQALIAEEERQRMELEEEQRQAELQKEREEAEAKALEEAERQRQERERIMQQNQQERMERKKRIEEIMKRTRKTDQIDFKSNDEKDIPDEDEEEAEDQINCENKGQFVPEMAEYYFEPVTEQDGPVDSMNIQTDVDNKENSNGPSKEDPTVDSPPPKSCLMEGSEFVNEDSKVNLVQGLNGKGGSWSFEELIDLGVHAKSKPLMDDGGPEGPRMAFEEKTSSLHPAQPIEALSEM</sequence>
<evidence type="ECO:0000256" key="2">
    <source>
        <dbReference type="ARBA" id="ARBA00007525"/>
    </source>
</evidence>
<dbReference type="GO" id="GO:0015630">
    <property type="term" value="C:microtubule cytoskeleton"/>
    <property type="evidence" value="ECO:0007669"/>
    <property type="project" value="InterPro"/>
</dbReference>
<keyword evidence="4" id="KW-0175">Coiled coil</keyword>
<comment type="similarity">
    <text evidence="2">Belongs to the MAP7 family.</text>
</comment>
<accession>A0A8C1SKT1</accession>
<comment type="subcellular location">
    <subcellularLocation>
        <location evidence="1">Cytoplasm</location>
        <location evidence="1">Cytoskeleton</location>
    </subcellularLocation>
</comment>
<evidence type="ECO:0000256" key="4">
    <source>
        <dbReference type="ARBA" id="ARBA00023054"/>
    </source>
</evidence>
<dbReference type="InterPro" id="IPR051483">
    <property type="entry name" value="MAP7_domain-containing"/>
</dbReference>
<feature type="compositionally biased region" description="Acidic residues" evidence="6">
    <location>
        <begin position="650"/>
        <end position="663"/>
    </location>
</feature>
<evidence type="ECO:0000256" key="1">
    <source>
        <dbReference type="ARBA" id="ARBA00004245"/>
    </source>
</evidence>
<dbReference type="Proteomes" id="UP000694700">
    <property type="component" value="Unplaced"/>
</dbReference>
<feature type="region of interest" description="Disordered" evidence="6">
    <location>
        <begin position="1"/>
        <end position="33"/>
    </location>
</feature>
<feature type="compositionally biased region" description="Polar residues" evidence="6">
    <location>
        <begin position="200"/>
        <end position="213"/>
    </location>
</feature>
<feature type="compositionally biased region" description="Basic and acidic residues" evidence="6">
    <location>
        <begin position="699"/>
        <end position="713"/>
    </location>
</feature>
<name>A0A8C1SKT1_CYPCA</name>
<evidence type="ECO:0000313" key="8">
    <source>
        <dbReference type="Proteomes" id="UP000694700"/>
    </source>
</evidence>
<feature type="region of interest" description="Disordered" evidence="6">
    <location>
        <begin position="765"/>
        <end position="799"/>
    </location>
</feature>
<dbReference type="Pfam" id="PF05672">
    <property type="entry name" value="MAP7"/>
    <property type="match status" value="1"/>
</dbReference>
<feature type="compositionally biased region" description="Polar residues" evidence="6">
    <location>
        <begin position="290"/>
        <end position="300"/>
    </location>
</feature>
<feature type="compositionally biased region" description="Polar residues" evidence="6">
    <location>
        <begin position="147"/>
        <end position="159"/>
    </location>
</feature>
<organism evidence="7 8">
    <name type="scientific">Cyprinus carpio</name>
    <name type="common">Common carp</name>
    <dbReference type="NCBI Taxonomy" id="7962"/>
    <lineage>
        <taxon>Eukaryota</taxon>
        <taxon>Metazoa</taxon>
        <taxon>Chordata</taxon>
        <taxon>Craniata</taxon>
        <taxon>Vertebrata</taxon>
        <taxon>Euteleostomi</taxon>
        <taxon>Actinopterygii</taxon>
        <taxon>Neopterygii</taxon>
        <taxon>Teleostei</taxon>
        <taxon>Ostariophysi</taxon>
        <taxon>Cypriniformes</taxon>
        <taxon>Cyprinidae</taxon>
        <taxon>Cyprininae</taxon>
        <taxon>Cyprinus</taxon>
    </lineage>
</organism>